<evidence type="ECO:0000313" key="2">
    <source>
        <dbReference type="EMBL" id="MBB4539054.1"/>
    </source>
</evidence>
<name>A0A7W6ZNW7_RHIET</name>
<protein>
    <submittedName>
        <fullName evidence="2">Uncharacterized protein</fullName>
    </submittedName>
</protein>
<dbReference type="AlphaFoldDB" id="A0A7W6ZNW7"/>
<proteinExistence type="predicted"/>
<dbReference type="EMBL" id="JACIID010000018">
    <property type="protein sequence ID" value="MBB4539054.1"/>
    <property type="molecule type" value="Genomic_DNA"/>
</dbReference>
<evidence type="ECO:0000313" key="1">
    <source>
        <dbReference type="EMBL" id="MBB4483225.1"/>
    </source>
</evidence>
<evidence type="ECO:0000313" key="4">
    <source>
        <dbReference type="Proteomes" id="UP000557344"/>
    </source>
</evidence>
<dbReference type="EMBL" id="JACIHU010000018">
    <property type="protein sequence ID" value="MBB4483225.1"/>
    <property type="molecule type" value="Genomic_DNA"/>
</dbReference>
<reference evidence="3 4" key="1">
    <citation type="submission" date="2020-08" db="EMBL/GenBank/DDBJ databases">
        <title>Genomic Encyclopedia of Type Strains, Phase IV (KMG-V): Genome sequencing to study the core and pangenomes of soil and plant-associated prokaryotes.</title>
        <authorList>
            <person name="Whitman W."/>
        </authorList>
    </citation>
    <scope>NUCLEOTIDE SEQUENCE [LARGE SCALE GENOMIC DNA]</scope>
    <source>
        <strain evidence="1 4">SEMIA 471</strain>
        <strain evidence="2 3">SEMIA 489</strain>
    </source>
</reference>
<dbReference type="Proteomes" id="UP000523431">
    <property type="component" value="Unassembled WGS sequence"/>
</dbReference>
<comment type="caution">
    <text evidence="2">The sequence shown here is derived from an EMBL/GenBank/DDBJ whole genome shotgun (WGS) entry which is preliminary data.</text>
</comment>
<accession>A0A7W6ZNW7</accession>
<evidence type="ECO:0000313" key="3">
    <source>
        <dbReference type="Proteomes" id="UP000523431"/>
    </source>
</evidence>
<gene>
    <name evidence="1" type="ORF">GGE46_005846</name>
    <name evidence="2" type="ORF">GGE57_005843</name>
</gene>
<organism evidence="2 3">
    <name type="scientific">Rhizobium etli</name>
    <dbReference type="NCBI Taxonomy" id="29449"/>
    <lineage>
        <taxon>Bacteria</taxon>
        <taxon>Pseudomonadati</taxon>
        <taxon>Pseudomonadota</taxon>
        <taxon>Alphaproteobacteria</taxon>
        <taxon>Hyphomicrobiales</taxon>
        <taxon>Rhizobiaceae</taxon>
        <taxon>Rhizobium/Agrobacterium group</taxon>
        <taxon>Rhizobium</taxon>
    </lineage>
</organism>
<sequence length="29" mass="3453">MDFFVERELSEATAWRVATVFTFWSKNIA</sequence>
<dbReference type="Proteomes" id="UP000557344">
    <property type="component" value="Unassembled WGS sequence"/>
</dbReference>